<dbReference type="Proteomes" id="UP000198211">
    <property type="component" value="Unassembled WGS sequence"/>
</dbReference>
<dbReference type="OrthoDB" id="95430at2759"/>
<keyword evidence="2" id="KW-1185">Reference proteome</keyword>
<dbReference type="AlphaFoldDB" id="A0A225UJE8"/>
<reference evidence="2" key="1">
    <citation type="submission" date="2017-03" db="EMBL/GenBank/DDBJ databases">
        <title>Phytopthora megakarya and P. palmivora, two closely related causual agents of cacao black pod achieved similar genome size and gene model numbers by different mechanisms.</title>
        <authorList>
            <person name="Ali S."/>
            <person name="Shao J."/>
            <person name="Larry D.J."/>
            <person name="Kronmiller B."/>
            <person name="Shen D."/>
            <person name="Strem M.D."/>
            <person name="Melnick R.L."/>
            <person name="Guiltinan M.J."/>
            <person name="Tyler B.M."/>
            <person name="Meinhardt L.W."/>
            <person name="Bailey B.A."/>
        </authorList>
    </citation>
    <scope>NUCLEOTIDE SEQUENCE [LARGE SCALE GENOMIC DNA]</scope>
    <source>
        <strain evidence="2">zdho120</strain>
    </source>
</reference>
<proteinExistence type="predicted"/>
<sequence>MVGSMLSLQWHICARIDDMMKLQFSNFSPNTQYPSTLHLPMRWSKNINEERDAPEQIVMGSMDPKMCALLNLGIYIESTANVTSSEFVYSNEKDGDRAENLEHTVYEKVLQPMRLEGDFKGLGRWRTRKGVVDGYIDNTQPYPDALTAATLTGPAGPCFYTLKAGICCVDSNLLVDQIAPTVKQLMGEAIATTLALPLLWAALEPSSNYEYDLFQVSCSRKFTGLFKSLNPVDRKEFYVTGDGSQLNLIVVASNEYTEHSAPALNQETEQAVKAPAVNLRLFTHRSPLDDNTRWR</sequence>
<protein>
    <submittedName>
        <fullName evidence="1">Uncharacterized protein</fullName>
    </submittedName>
</protein>
<name>A0A225UJE8_9STRA</name>
<organism evidence="1 2">
    <name type="scientific">Phytophthora megakarya</name>
    <dbReference type="NCBI Taxonomy" id="4795"/>
    <lineage>
        <taxon>Eukaryota</taxon>
        <taxon>Sar</taxon>
        <taxon>Stramenopiles</taxon>
        <taxon>Oomycota</taxon>
        <taxon>Peronosporomycetes</taxon>
        <taxon>Peronosporales</taxon>
        <taxon>Peronosporaceae</taxon>
        <taxon>Phytophthora</taxon>
    </lineage>
</organism>
<evidence type="ECO:0000313" key="1">
    <source>
        <dbReference type="EMBL" id="OWY93061.1"/>
    </source>
</evidence>
<dbReference type="EMBL" id="NBNE01016775">
    <property type="protein sequence ID" value="OWY93061.1"/>
    <property type="molecule type" value="Genomic_DNA"/>
</dbReference>
<comment type="caution">
    <text evidence="1">The sequence shown here is derived from an EMBL/GenBank/DDBJ whole genome shotgun (WGS) entry which is preliminary data.</text>
</comment>
<accession>A0A225UJE8</accession>
<evidence type="ECO:0000313" key="2">
    <source>
        <dbReference type="Proteomes" id="UP000198211"/>
    </source>
</evidence>
<gene>
    <name evidence="1" type="ORF">PHMEG_00037679</name>
</gene>